<dbReference type="RefSeq" id="WP_126408363.1">
    <property type="nucleotide sequence ID" value="NZ_RXNT01000006.1"/>
</dbReference>
<dbReference type="GO" id="GO:0005829">
    <property type="term" value="C:cytosol"/>
    <property type="evidence" value="ECO:0007669"/>
    <property type="project" value="TreeGrafter"/>
</dbReference>
<dbReference type="PANTHER" id="PTHR21240:SF28">
    <property type="entry name" value="ISO-OROTATE DECARBOXYLASE (EUROFUNG)"/>
    <property type="match status" value="1"/>
</dbReference>
<evidence type="ECO:0000256" key="1">
    <source>
        <dbReference type="ARBA" id="ARBA00023239"/>
    </source>
</evidence>
<dbReference type="Proteomes" id="UP000271374">
    <property type="component" value="Unassembled WGS sequence"/>
</dbReference>
<keyword evidence="4" id="KW-1185">Reference proteome</keyword>
<dbReference type="PANTHER" id="PTHR21240">
    <property type="entry name" value="2-AMINO-3-CARBOXYLMUCONATE-6-SEMIALDEHYDE DECARBOXYLASE"/>
    <property type="match status" value="1"/>
</dbReference>
<dbReference type="Pfam" id="PF04909">
    <property type="entry name" value="Amidohydro_2"/>
    <property type="match status" value="1"/>
</dbReference>
<gene>
    <name evidence="3" type="ORF">EKG37_08980</name>
</gene>
<sequence length="311" mass="35485">MYDFHTHFIPEDVITWLRDHQQKVNAKWIKKTEDKNEFLVVNGKWGFELKQAFIDSQLFLQEQETVGVTHSVVSPIPQLFMYDFSLDITTDLSKVYNQALANLSHTYTDKISALGTVPLTSPDRAAQILNDAMQLGLKGVIIGPGLDGHMLSDDFFTPFFEEANRLEAIVFIHPLLCEDPRLKRRMMPNLIGVPWETTVCATDLLLSGLIDRFPKVKILFAHGGGFLPYQIGRLDKGYEQWELVSTNLQARPSEYLTRFWYDTVLWNKDSVNFLLKTVGEDRVVTGSDYPFDLCVWPPENIGQKGALALLK</sequence>
<name>A0A3S0LCN0_9BACI</name>
<dbReference type="EMBL" id="RXNT01000006">
    <property type="protein sequence ID" value="RTR32292.1"/>
    <property type="molecule type" value="Genomic_DNA"/>
</dbReference>
<evidence type="ECO:0000313" key="3">
    <source>
        <dbReference type="EMBL" id="RTR32292.1"/>
    </source>
</evidence>
<dbReference type="GO" id="GO:0016831">
    <property type="term" value="F:carboxy-lyase activity"/>
    <property type="evidence" value="ECO:0007669"/>
    <property type="project" value="InterPro"/>
</dbReference>
<dbReference type="AlphaFoldDB" id="A0A3S0LCN0"/>
<dbReference type="Gene3D" id="3.20.20.140">
    <property type="entry name" value="Metal-dependent hydrolases"/>
    <property type="match status" value="1"/>
</dbReference>
<proteinExistence type="predicted"/>
<dbReference type="GO" id="GO:0019748">
    <property type="term" value="P:secondary metabolic process"/>
    <property type="evidence" value="ECO:0007669"/>
    <property type="project" value="TreeGrafter"/>
</dbReference>
<dbReference type="InterPro" id="IPR032465">
    <property type="entry name" value="ACMSD"/>
</dbReference>
<evidence type="ECO:0000259" key="2">
    <source>
        <dbReference type="Pfam" id="PF04909"/>
    </source>
</evidence>
<comment type="caution">
    <text evidence="3">The sequence shown here is derived from an EMBL/GenBank/DDBJ whole genome shotgun (WGS) entry which is preliminary data.</text>
</comment>
<dbReference type="GO" id="GO:0016787">
    <property type="term" value="F:hydrolase activity"/>
    <property type="evidence" value="ECO:0007669"/>
    <property type="project" value="UniProtKB-KW"/>
</dbReference>
<feature type="domain" description="Amidohydrolase-related" evidence="2">
    <location>
        <begin position="86"/>
        <end position="294"/>
    </location>
</feature>
<protein>
    <submittedName>
        <fullName evidence="3">Amidohydrolase</fullName>
    </submittedName>
</protein>
<accession>A0A3S0LCN0</accession>
<dbReference type="InterPro" id="IPR006680">
    <property type="entry name" value="Amidohydro-rel"/>
</dbReference>
<dbReference type="InterPro" id="IPR032466">
    <property type="entry name" value="Metal_Hydrolase"/>
</dbReference>
<reference evidence="3 4" key="1">
    <citation type="submission" date="2018-12" db="EMBL/GenBank/DDBJ databases">
        <title>Bacillus yapensis draft genome sequence.</title>
        <authorList>
            <person name="Yu L."/>
            <person name="Xu X."/>
            <person name="Tang X."/>
        </authorList>
    </citation>
    <scope>NUCLEOTIDE SEQUENCE [LARGE SCALE GENOMIC DNA]</scope>
    <source>
        <strain evidence="3 4">XXST-01</strain>
    </source>
</reference>
<evidence type="ECO:0000313" key="4">
    <source>
        <dbReference type="Proteomes" id="UP000271374"/>
    </source>
</evidence>
<dbReference type="OrthoDB" id="9777673at2"/>
<keyword evidence="1" id="KW-0456">Lyase</keyword>
<dbReference type="SUPFAM" id="SSF51556">
    <property type="entry name" value="Metallo-dependent hydrolases"/>
    <property type="match status" value="1"/>
</dbReference>
<organism evidence="3 4">
    <name type="scientific">Bacillus yapensis</name>
    <dbReference type="NCBI Taxonomy" id="2492960"/>
    <lineage>
        <taxon>Bacteria</taxon>
        <taxon>Bacillati</taxon>
        <taxon>Bacillota</taxon>
        <taxon>Bacilli</taxon>
        <taxon>Bacillales</taxon>
        <taxon>Bacillaceae</taxon>
        <taxon>Bacillus</taxon>
    </lineage>
</organism>
<keyword evidence="3" id="KW-0378">Hydrolase</keyword>